<accession>A0A6I6A7S4</accession>
<proteinExistence type="predicted"/>
<organism evidence="2 3">
    <name type="scientific">Gimesia benthica</name>
    <dbReference type="NCBI Taxonomy" id="2608982"/>
    <lineage>
        <taxon>Bacteria</taxon>
        <taxon>Pseudomonadati</taxon>
        <taxon>Planctomycetota</taxon>
        <taxon>Planctomycetia</taxon>
        <taxon>Planctomycetales</taxon>
        <taxon>Planctomycetaceae</taxon>
        <taxon>Gimesia</taxon>
    </lineage>
</organism>
<name>A0A6I6A7S4_9PLAN</name>
<sequence>MKYSFFLPFALIIASLTLTTDHDCHAQETISRKVTKEDMPRIPSTAPDKALDTFKLAKGFTLEMVAAEPSVGDPVDACFDEHGRMFVAEMHGYPFSQEPTKLNPERGQKVRRHHSHAARWRWSLGQECCLC</sequence>
<reference evidence="2 3" key="1">
    <citation type="submission" date="2019-09" db="EMBL/GenBank/DDBJ databases">
        <title>Gimesia benthica sp. nov., a novel bacterium isolated from deep-sea water of the Northwest Indian Ocean.</title>
        <authorList>
            <person name="Dai X."/>
        </authorList>
    </citation>
    <scope>NUCLEOTIDE SEQUENCE [LARGE SCALE GENOMIC DNA]</scope>
    <source>
        <strain evidence="2 3">E7</strain>
    </source>
</reference>
<dbReference type="EMBL" id="CP043930">
    <property type="protein sequence ID" value="QGQ22038.1"/>
    <property type="molecule type" value="Genomic_DNA"/>
</dbReference>
<dbReference type="KEGG" id="gim:F1728_04725"/>
<protein>
    <recommendedName>
        <fullName evidence="1">DUF7133 domain-containing protein</fullName>
    </recommendedName>
</protein>
<dbReference type="Proteomes" id="UP000427281">
    <property type="component" value="Chromosome"/>
</dbReference>
<feature type="domain" description="DUF7133" evidence="1">
    <location>
        <begin position="47"/>
        <end position="100"/>
    </location>
</feature>
<evidence type="ECO:0000313" key="2">
    <source>
        <dbReference type="EMBL" id="QGQ22038.1"/>
    </source>
</evidence>
<keyword evidence="3" id="KW-1185">Reference proteome</keyword>
<gene>
    <name evidence="2" type="ORF">F1728_04725</name>
</gene>
<evidence type="ECO:0000313" key="3">
    <source>
        <dbReference type="Proteomes" id="UP000427281"/>
    </source>
</evidence>
<dbReference type="RefSeq" id="WP_155363129.1">
    <property type="nucleotide sequence ID" value="NZ_CP043930.1"/>
</dbReference>
<evidence type="ECO:0000259" key="1">
    <source>
        <dbReference type="Pfam" id="PF23500"/>
    </source>
</evidence>
<dbReference type="AlphaFoldDB" id="A0A6I6A7S4"/>
<dbReference type="Pfam" id="PF23500">
    <property type="entry name" value="DUF7133"/>
    <property type="match status" value="1"/>
</dbReference>
<dbReference type="InterPro" id="IPR055557">
    <property type="entry name" value="DUF7133"/>
</dbReference>